<dbReference type="InterPro" id="IPR030395">
    <property type="entry name" value="GP_PDE_dom"/>
</dbReference>
<keyword evidence="9" id="KW-1185">Reference proteome</keyword>
<dbReference type="GeneID" id="36544092"/>
<dbReference type="GO" id="GO:0008889">
    <property type="term" value="F:glycerophosphodiester phosphodiesterase activity"/>
    <property type="evidence" value="ECO:0007669"/>
    <property type="project" value="UniProtKB-EC"/>
</dbReference>
<dbReference type="GO" id="GO:0006071">
    <property type="term" value="P:glycerol metabolic process"/>
    <property type="evidence" value="ECO:0007669"/>
    <property type="project" value="UniProtKB-KW"/>
</dbReference>
<dbReference type="OrthoDB" id="1058301at2759"/>
<evidence type="ECO:0000313" key="9">
    <source>
        <dbReference type="Proteomes" id="UP000234254"/>
    </source>
</evidence>
<dbReference type="SUPFAM" id="SSF51695">
    <property type="entry name" value="PLC-like phosphodiesterases"/>
    <property type="match status" value="1"/>
</dbReference>
<accession>A0A2I1DHQ8</accession>
<comment type="catalytic activity">
    <reaction evidence="6">
        <text>a sn-glycero-3-phosphodiester + H2O = an alcohol + sn-glycerol 3-phosphate + H(+)</text>
        <dbReference type="Rhea" id="RHEA:12969"/>
        <dbReference type="ChEBI" id="CHEBI:15377"/>
        <dbReference type="ChEBI" id="CHEBI:15378"/>
        <dbReference type="ChEBI" id="CHEBI:30879"/>
        <dbReference type="ChEBI" id="CHEBI:57597"/>
        <dbReference type="ChEBI" id="CHEBI:83408"/>
        <dbReference type="EC" id="3.1.4.46"/>
    </reaction>
</comment>
<evidence type="ECO:0000256" key="6">
    <source>
        <dbReference type="ARBA" id="ARBA00047512"/>
    </source>
</evidence>
<dbReference type="PANTHER" id="PTHR43620">
    <property type="entry name" value="GLYCEROPHOSPHORYL DIESTER PHOSPHODIESTERASE"/>
    <property type="match status" value="1"/>
</dbReference>
<evidence type="ECO:0000313" key="8">
    <source>
        <dbReference type="EMBL" id="PKY09400.1"/>
    </source>
</evidence>
<gene>
    <name evidence="8" type="ORF">P168DRAFT_287408</name>
</gene>
<reference evidence="8" key="1">
    <citation type="submission" date="2016-12" db="EMBL/GenBank/DDBJ databases">
        <title>The genomes of Aspergillus section Nigri reveals drivers in fungal speciation.</title>
        <authorList>
            <consortium name="DOE Joint Genome Institute"/>
            <person name="Vesth T.C."/>
            <person name="Nybo J."/>
            <person name="Theobald S."/>
            <person name="Brandl J."/>
            <person name="Frisvad J.C."/>
            <person name="Nielsen K.F."/>
            <person name="Lyhne E.K."/>
            <person name="Kogle M.E."/>
            <person name="Kuo A."/>
            <person name="Riley R."/>
            <person name="Clum A."/>
            <person name="Nolan M."/>
            <person name="Lipzen A."/>
            <person name="Salamov A."/>
            <person name="Henrissat B."/>
            <person name="Wiebenga A."/>
            <person name="De vries R.P."/>
            <person name="Grigoriev I.V."/>
            <person name="Mortensen U.H."/>
            <person name="Andersen M.R."/>
            <person name="Baker S.E."/>
        </authorList>
    </citation>
    <scope>NUCLEOTIDE SEQUENCE</scope>
    <source>
        <strain evidence="8">IBT 28561</strain>
    </source>
</reference>
<dbReference type="PROSITE" id="PS51704">
    <property type="entry name" value="GP_PDE"/>
    <property type="match status" value="1"/>
</dbReference>
<keyword evidence="3" id="KW-0732">Signal</keyword>
<dbReference type="Gene3D" id="3.20.20.190">
    <property type="entry name" value="Phosphatidylinositol (PI) phosphodiesterase"/>
    <property type="match status" value="1"/>
</dbReference>
<protein>
    <recommendedName>
        <fullName evidence="2">glycerophosphodiester phosphodiesterase</fullName>
        <ecNumber evidence="2">3.1.4.46</ecNumber>
    </recommendedName>
</protein>
<dbReference type="Pfam" id="PF03009">
    <property type="entry name" value="GDPD"/>
    <property type="match status" value="1"/>
</dbReference>
<dbReference type="FunFam" id="3.20.20.190:FF:000040">
    <property type="entry name" value="Glycerophosphoryl diester phosphodiesterase family protein"/>
    <property type="match status" value="1"/>
</dbReference>
<evidence type="ECO:0000256" key="5">
    <source>
        <dbReference type="ARBA" id="ARBA00022801"/>
    </source>
</evidence>
<keyword evidence="4" id="KW-0319">Glycerol metabolism</keyword>
<evidence type="ECO:0000256" key="1">
    <source>
        <dbReference type="ARBA" id="ARBA00007277"/>
    </source>
</evidence>
<comment type="caution">
    <text evidence="8">The sequence shown here is derived from an EMBL/GenBank/DDBJ whole genome shotgun (WGS) entry which is preliminary data.</text>
</comment>
<dbReference type="InterPro" id="IPR017946">
    <property type="entry name" value="PLC-like_Pdiesterase_TIM-brl"/>
</dbReference>
<dbReference type="GO" id="GO:0006629">
    <property type="term" value="P:lipid metabolic process"/>
    <property type="evidence" value="ECO:0007669"/>
    <property type="project" value="InterPro"/>
</dbReference>
<evidence type="ECO:0000259" key="7">
    <source>
        <dbReference type="PROSITE" id="PS51704"/>
    </source>
</evidence>
<dbReference type="VEuPathDB" id="FungiDB:P168DRAFT_287408"/>
<dbReference type="EMBL" id="MSFM01000001">
    <property type="protein sequence ID" value="PKY09400.1"/>
    <property type="molecule type" value="Genomic_DNA"/>
</dbReference>
<proteinExistence type="inferred from homology"/>
<keyword evidence="5" id="KW-0378">Hydrolase</keyword>
<name>A0A2I1DHQ8_ASPC2</name>
<dbReference type="Proteomes" id="UP000234254">
    <property type="component" value="Unassembled WGS sequence"/>
</dbReference>
<evidence type="ECO:0000256" key="3">
    <source>
        <dbReference type="ARBA" id="ARBA00022729"/>
    </source>
</evidence>
<dbReference type="EC" id="3.1.4.46" evidence="2"/>
<dbReference type="AlphaFoldDB" id="A0A2I1DHQ8"/>
<dbReference type="PANTHER" id="PTHR43620:SF7">
    <property type="entry name" value="GLYCEROPHOSPHODIESTER PHOSPHODIESTERASE GDPD5-RELATED"/>
    <property type="match status" value="1"/>
</dbReference>
<dbReference type="RefSeq" id="XP_024697994.1">
    <property type="nucleotide sequence ID" value="XM_024836568.1"/>
</dbReference>
<feature type="domain" description="GP-PDE" evidence="7">
    <location>
        <begin position="23"/>
        <end position="340"/>
    </location>
</feature>
<sequence length="369" mass="40594">MDDSPLKNQLSSCSERPIHYASTFSISHRGAPLQFPEHSREGMLAAARQGAGIIECDVTFTQDNRLVCRHSQCDLHTTTNILTIPSLAAKCTKPFSPATHKKSAAAKCCTSDITLAEFKSLCAKMDSSNASAVTPEDYQHGGQLWRTELYNQCGTLVEHTEYIKLIDSLGLQFSPELKAREAVPRFNRKHVQEAHAQQVIDDYKNLNISPSRVWPQSFSEAAILYWIQHEPAFGKQAVYLDSRVNTPSGYAEAVASLPRLQQRGVRIMAPPIFALLNTSADGEIVSSEYARAAKDAGLNLIAWSLERSGPIKLAAAAGDYYIQSIAGVLHKDGDIYRILDALVNKAGVKGIFSDWPGTVTYYANCMGLW</sequence>
<comment type="similarity">
    <text evidence="1">Belongs to the glycerophosphoryl diester phosphodiesterase family.</text>
</comment>
<evidence type="ECO:0000256" key="2">
    <source>
        <dbReference type="ARBA" id="ARBA00012247"/>
    </source>
</evidence>
<organism evidence="8 9">
    <name type="scientific">Aspergillus campestris (strain IBT 28561)</name>
    <dbReference type="NCBI Taxonomy" id="1392248"/>
    <lineage>
        <taxon>Eukaryota</taxon>
        <taxon>Fungi</taxon>
        <taxon>Dikarya</taxon>
        <taxon>Ascomycota</taxon>
        <taxon>Pezizomycotina</taxon>
        <taxon>Eurotiomycetes</taxon>
        <taxon>Eurotiomycetidae</taxon>
        <taxon>Eurotiales</taxon>
        <taxon>Aspergillaceae</taxon>
        <taxon>Aspergillus</taxon>
        <taxon>Aspergillus subgen. Circumdati</taxon>
    </lineage>
</organism>
<evidence type="ECO:0000256" key="4">
    <source>
        <dbReference type="ARBA" id="ARBA00022798"/>
    </source>
</evidence>